<gene>
    <name evidence="2" type="ORF">F8C76_01515</name>
</gene>
<evidence type="ECO:0000256" key="1">
    <source>
        <dbReference type="SAM" id="SignalP"/>
    </source>
</evidence>
<sequence>MHKISLLLSIILLSILGNTSISAQYKQAEYQKYPLQKIFPQQSFDSIAARISLAKGSSVIKGVAFTKPTNNLGFKAPLAEKIYANHITVELFPYTPYFEEWYELKKRKENIRKNKIVYMDSIAYEHRLYCETNSRGEFTFPEIKPGKYIIMGTLPWTSSSYQDTYSGSGYGSYGGRVDYYDRHYYTVSHSDFLIQVITVEPNQKVTKVKLK</sequence>
<proteinExistence type="predicted"/>
<dbReference type="SUPFAM" id="SSF117074">
    <property type="entry name" value="Hypothetical protein PA1324"/>
    <property type="match status" value="1"/>
</dbReference>
<dbReference type="RefSeq" id="WP_152130147.1">
    <property type="nucleotide sequence ID" value="NZ_WELG01000001.1"/>
</dbReference>
<organism evidence="2 3">
    <name type="scientific">Flagellimonas olearia</name>
    <dbReference type="NCBI Taxonomy" id="552546"/>
    <lineage>
        <taxon>Bacteria</taxon>
        <taxon>Pseudomonadati</taxon>
        <taxon>Bacteroidota</taxon>
        <taxon>Flavobacteriia</taxon>
        <taxon>Flavobacteriales</taxon>
        <taxon>Flavobacteriaceae</taxon>
        <taxon>Flagellimonas</taxon>
    </lineage>
</organism>
<evidence type="ECO:0000313" key="2">
    <source>
        <dbReference type="EMBL" id="KAB7530214.1"/>
    </source>
</evidence>
<comment type="caution">
    <text evidence="2">The sequence shown here is derived from an EMBL/GenBank/DDBJ whole genome shotgun (WGS) entry which is preliminary data.</text>
</comment>
<accession>A0A6I1E931</accession>
<name>A0A6I1E931_9FLAO</name>
<feature type="chain" id="PRO_5026144480" description="Carboxypeptidase regulatory-like domain-containing protein" evidence="1">
    <location>
        <begin position="24"/>
        <end position="211"/>
    </location>
</feature>
<keyword evidence="1" id="KW-0732">Signal</keyword>
<evidence type="ECO:0000313" key="3">
    <source>
        <dbReference type="Proteomes" id="UP000429785"/>
    </source>
</evidence>
<evidence type="ECO:0008006" key="4">
    <source>
        <dbReference type="Google" id="ProtNLM"/>
    </source>
</evidence>
<feature type="signal peptide" evidence="1">
    <location>
        <begin position="1"/>
        <end position="23"/>
    </location>
</feature>
<protein>
    <recommendedName>
        <fullName evidence="4">Carboxypeptidase regulatory-like domain-containing protein</fullName>
    </recommendedName>
</protein>
<dbReference type="AlphaFoldDB" id="A0A6I1E931"/>
<reference evidence="2 3" key="1">
    <citation type="submission" date="2019-10" db="EMBL/GenBank/DDBJ databases">
        <title>Muricauda olearia CL-SS4 JCM15563 genome.</title>
        <authorList>
            <person name="Liu L."/>
        </authorList>
    </citation>
    <scope>NUCLEOTIDE SEQUENCE [LARGE SCALE GENOMIC DNA]</scope>
    <source>
        <strain evidence="2 3">CL-SS4</strain>
    </source>
</reference>
<dbReference type="Proteomes" id="UP000429785">
    <property type="component" value="Unassembled WGS sequence"/>
</dbReference>
<dbReference type="OrthoDB" id="6058208at2"/>
<dbReference type="EMBL" id="WELG01000001">
    <property type="protein sequence ID" value="KAB7530214.1"/>
    <property type="molecule type" value="Genomic_DNA"/>
</dbReference>